<protein>
    <submittedName>
        <fullName evidence="2">Uncharacterized protein</fullName>
    </submittedName>
</protein>
<feature type="transmembrane region" description="Helical" evidence="1">
    <location>
        <begin position="199"/>
        <end position="218"/>
    </location>
</feature>
<feature type="transmembrane region" description="Helical" evidence="1">
    <location>
        <begin position="169"/>
        <end position="187"/>
    </location>
</feature>
<feature type="transmembrane region" description="Helical" evidence="1">
    <location>
        <begin position="242"/>
        <end position="260"/>
    </location>
</feature>
<comment type="caution">
    <text evidence="2">The sequence shown here is derived from an EMBL/GenBank/DDBJ whole genome shotgun (WGS) entry which is preliminary data.</text>
</comment>
<keyword evidence="1" id="KW-0812">Transmembrane</keyword>
<evidence type="ECO:0000256" key="1">
    <source>
        <dbReference type="SAM" id="Phobius"/>
    </source>
</evidence>
<dbReference type="EMBL" id="MCGO01000040">
    <property type="protein sequence ID" value="ORY39420.1"/>
    <property type="molecule type" value="Genomic_DNA"/>
</dbReference>
<feature type="transmembrane region" description="Helical" evidence="1">
    <location>
        <begin position="89"/>
        <end position="108"/>
    </location>
</feature>
<keyword evidence="3" id="KW-1185">Reference proteome</keyword>
<sequence length="299" mass="33545">MSDHTYSRGLLLRVATIALSLLIFIITISRLSHYFLGWKPIKYCGTSAFAIEAPPHHHPDPFFRTHLPFIDTQLCVITQTFSEVDNRQIFGGIMALLFPVAAFVALESSRSSTRGPSSSFGLLATLWQMLGISVILPLLWLPSFAWSQTSVLAKDPKNFSKVSLGSTTILHRQAFGVLLWTVISLLLDWAPKIYYNELILLFQYVPTVVIVLWAPFALSETARHRSTTIPEAQKSSGRANEIYGLFGLLSVVIYSYYVLIPLYNNSASMTVSELCQFLLSLPAEHEKLMDWFLLENGPV</sequence>
<proteinExistence type="predicted"/>
<evidence type="ECO:0000313" key="3">
    <source>
        <dbReference type="Proteomes" id="UP000193642"/>
    </source>
</evidence>
<keyword evidence="1" id="KW-0472">Membrane</keyword>
<evidence type="ECO:0000313" key="2">
    <source>
        <dbReference type="EMBL" id="ORY39420.1"/>
    </source>
</evidence>
<dbReference type="OrthoDB" id="2155462at2759"/>
<accession>A0A1Y2BXC3</accession>
<dbReference type="AlphaFoldDB" id="A0A1Y2BXC3"/>
<name>A0A1Y2BXC3_9FUNG</name>
<dbReference type="Proteomes" id="UP000193642">
    <property type="component" value="Unassembled WGS sequence"/>
</dbReference>
<gene>
    <name evidence="2" type="ORF">BCR33DRAFT_741086</name>
</gene>
<feature type="transmembrane region" description="Helical" evidence="1">
    <location>
        <begin position="120"/>
        <end position="140"/>
    </location>
</feature>
<keyword evidence="1" id="KW-1133">Transmembrane helix</keyword>
<feature type="transmembrane region" description="Helical" evidence="1">
    <location>
        <begin position="12"/>
        <end position="31"/>
    </location>
</feature>
<organism evidence="2 3">
    <name type="scientific">Rhizoclosmatium globosum</name>
    <dbReference type="NCBI Taxonomy" id="329046"/>
    <lineage>
        <taxon>Eukaryota</taxon>
        <taxon>Fungi</taxon>
        <taxon>Fungi incertae sedis</taxon>
        <taxon>Chytridiomycota</taxon>
        <taxon>Chytridiomycota incertae sedis</taxon>
        <taxon>Chytridiomycetes</taxon>
        <taxon>Chytridiales</taxon>
        <taxon>Chytriomycetaceae</taxon>
        <taxon>Rhizoclosmatium</taxon>
    </lineage>
</organism>
<reference evidence="2 3" key="1">
    <citation type="submission" date="2016-07" db="EMBL/GenBank/DDBJ databases">
        <title>Pervasive Adenine N6-methylation of Active Genes in Fungi.</title>
        <authorList>
            <consortium name="DOE Joint Genome Institute"/>
            <person name="Mondo S.J."/>
            <person name="Dannebaum R.O."/>
            <person name="Kuo R.C."/>
            <person name="Labutti K."/>
            <person name="Haridas S."/>
            <person name="Kuo A."/>
            <person name="Salamov A."/>
            <person name="Ahrendt S.R."/>
            <person name="Lipzen A."/>
            <person name="Sullivan W."/>
            <person name="Andreopoulos W.B."/>
            <person name="Clum A."/>
            <person name="Lindquist E."/>
            <person name="Daum C."/>
            <person name="Ramamoorthy G.K."/>
            <person name="Gryganskyi A."/>
            <person name="Culley D."/>
            <person name="Magnuson J.K."/>
            <person name="James T.Y."/>
            <person name="O'Malley M.A."/>
            <person name="Stajich J.E."/>
            <person name="Spatafora J.W."/>
            <person name="Visel A."/>
            <person name="Grigoriev I.V."/>
        </authorList>
    </citation>
    <scope>NUCLEOTIDE SEQUENCE [LARGE SCALE GENOMIC DNA]</scope>
    <source>
        <strain evidence="2 3">JEL800</strain>
    </source>
</reference>